<proteinExistence type="predicted"/>
<organism evidence="1 2">
    <name type="scientific">Avena sativa</name>
    <name type="common">Oat</name>
    <dbReference type="NCBI Taxonomy" id="4498"/>
    <lineage>
        <taxon>Eukaryota</taxon>
        <taxon>Viridiplantae</taxon>
        <taxon>Streptophyta</taxon>
        <taxon>Embryophyta</taxon>
        <taxon>Tracheophyta</taxon>
        <taxon>Spermatophyta</taxon>
        <taxon>Magnoliopsida</taxon>
        <taxon>Liliopsida</taxon>
        <taxon>Poales</taxon>
        <taxon>Poaceae</taxon>
        <taxon>BOP clade</taxon>
        <taxon>Pooideae</taxon>
        <taxon>Poodae</taxon>
        <taxon>Poeae</taxon>
        <taxon>Poeae Chloroplast Group 1 (Aveneae type)</taxon>
        <taxon>Aveninae</taxon>
        <taxon>Avena</taxon>
    </lineage>
</organism>
<dbReference type="EnsemblPlants" id="AVESA.00010b.r2.1CG0115440.1">
    <property type="protein sequence ID" value="AVESA.00010b.r2.1CG0115440.1.CDS.1"/>
    <property type="gene ID" value="AVESA.00010b.r2.1CG0115440"/>
</dbReference>
<name>A0ACD5TRI3_AVESA</name>
<reference evidence="1" key="1">
    <citation type="submission" date="2021-05" db="EMBL/GenBank/DDBJ databases">
        <authorList>
            <person name="Scholz U."/>
            <person name="Mascher M."/>
            <person name="Fiebig A."/>
        </authorList>
    </citation>
    <scope>NUCLEOTIDE SEQUENCE [LARGE SCALE GENOMIC DNA]</scope>
</reference>
<sequence length="393" mass="43797">MDRLCDNLVEEILRRLPAKCLHRVRAAARRYNHIVLSPGFRARYWESHAPYLSGVFLQSNRPWWQHSRFLAGSGGRSPSAATDSILASDLAFLPQLPPGPAAKDREVFIVHSTAGLLLCSRGDHKPVQYYVCNPVTWQCVALPELPWPSAYLSGLLSVTTDGDGGIGSSMKRFQVVLFSHPSSWKQSGGVMDLQVYSSATGRWEANRIQPPPATMDVETHAAPSLGQSGTAYWIGYRPMDKLIAYSCLRHTVQVLPLPSRVHDTTALNRCTGERQGGGLRYAHFDCSVFQVWDLQAGGGVDGIWWKMVHQVGVMELMAERNPEATALFTVLGFHPTRDIVFLEVNQNVAAYSIEHGTITYQCPHRYFPYDVFPYVHPAHPVEIPVRKEASLCS</sequence>
<dbReference type="Proteomes" id="UP001732700">
    <property type="component" value="Chromosome 1C"/>
</dbReference>
<evidence type="ECO:0000313" key="2">
    <source>
        <dbReference type="Proteomes" id="UP001732700"/>
    </source>
</evidence>
<protein>
    <submittedName>
        <fullName evidence="1">Uncharacterized protein</fullName>
    </submittedName>
</protein>
<accession>A0ACD5TRI3</accession>
<evidence type="ECO:0000313" key="1">
    <source>
        <dbReference type="EnsemblPlants" id="AVESA.00010b.r2.1CG0115440.1.CDS.1"/>
    </source>
</evidence>
<keyword evidence="2" id="KW-1185">Reference proteome</keyword>
<reference evidence="1" key="2">
    <citation type="submission" date="2025-09" db="UniProtKB">
        <authorList>
            <consortium name="EnsemblPlants"/>
        </authorList>
    </citation>
    <scope>IDENTIFICATION</scope>
</reference>